<evidence type="ECO:0000256" key="3">
    <source>
        <dbReference type="ARBA" id="ARBA00023163"/>
    </source>
</evidence>
<reference evidence="5 6" key="1">
    <citation type="submission" date="2018-01" db="EMBL/GenBank/DDBJ databases">
        <title>Draft genome sequence of Nonomuraea sp. KC333.</title>
        <authorList>
            <person name="Sahin N."/>
            <person name="Saygin H."/>
            <person name="Ay H."/>
        </authorList>
    </citation>
    <scope>NUCLEOTIDE SEQUENCE [LARGE SCALE GENOMIC DNA]</scope>
    <source>
        <strain evidence="5 6">KC333</strain>
    </source>
</reference>
<dbReference type="Gene3D" id="1.10.10.10">
    <property type="entry name" value="Winged helix-like DNA-binding domain superfamily/Winged helix DNA-binding domain"/>
    <property type="match status" value="1"/>
</dbReference>
<organism evidence="5 6">
    <name type="scientific">Nonomuraea aridisoli</name>
    <dbReference type="NCBI Taxonomy" id="2070368"/>
    <lineage>
        <taxon>Bacteria</taxon>
        <taxon>Bacillati</taxon>
        <taxon>Actinomycetota</taxon>
        <taxon>Actinomycetes</taxon>
        <taxon>Streptosporangiales</taxon>
        <taxon>Streptosporangiaceae</taxon>
        <taxon>Nonomuraea</taxon>
    </lineage>
</organism>
<dbReference type="SUPFAM" id="SSF46785">
    <property type="entry name" value="Winged helix' DNA-binding domain"/>
    <property type="match status" value="1"/>
</dbReference>
<dbReference type="GO" id="GO:0003700">
    <property type="term" value="F:DNA-binding transcription factor activity"/>
    <property type="evidence" value="ECO:0007669"/>
    <property type="project" value="InterPro"/>
</dbReference>
<dbReference type="InterPro" id="IPR050679">
    <property type="entry name" value="Bact_HTH_transcr_reg"/>
</dbReference>
<protein>
    <submittedName>
        <fullName evidence="5">GntR family transcriptional regulator</fullName>
    </submittedName>
</protein>
<dbReference type="Proteomes" id="UP000249304">
    <property type="component" value="Unassembled WGS sequence"/>
</dbReference>
<name>A0A2W2CWB8_9ACTN</name>
<evidence type="ECO:0000259" key="4">
    <source>
        <dbReference type="PROSITE" id="PS50949"/>
    </source>
</evidence>
<dbReference type="OrthoDB" id="4558810at2"/>
<comment type="caution">
    <text evidence="5">The sequence shown here is derived from an EMBL/GenBank/DDBJ whole genome shotgun (WGS) entry which is preliminary data.</text>
</comment>
<dbReference type="EMBL" id="POUD01000408">
    <property type="protein sequence ID" value="PZG03836.1"/>
    <property type="molecule type" value="Genomic_DNA"/>
</dbReference>
<sequence length="139" mass="15305">MTSPLDPNADRPLFKQLADRVREQIRTGELPPGHKLPSLHRLADMYGVGVATVEDALAQLRGEGLIETRKGVGSFVLEEAERRLVTVEGPAFVEARMPTPDEQRELGLPAQGVPVLVVEEDGQEKVLPANRTRLEIPPR</sequence>
<keyword evidence="3" id="KW-0804">Transcription</keyword>
<dbReference type="AlphaFoldDB" id="A0A2W2CWB8"/>
<keyword evidence="6" id="KW-1185">Reference proteome</keyword>
<evidence type="ECO:0000256" key="1">
    <source>
        <dbReference type="ARBA" id="ARBA00023015"/>
    </source>
</evidence>
<dbReference type="InterPro" id="IPR000524">
    <property type="entry name" value="Tscrpt_reg_HTH_GntR"/>
</dbReference>
<keyword evidence="1" id="KW-0805">Transcription regulation</keyword>
<evidence type="ECO:0000256" key="2">
    <source>
        <dbReference type="ARBA" id="ARBA00023125"/>
    </source>
</evidence>
<dbReference type="PANTHER" id="PTHR44846">
    <property type="entry name" value="MANNOSYL-D-GLYCERATE TRANSPORT/METABOLISM SYSTEM REPRESSOR MNGR-RELATED"/>
    <property type="match status" value="1"/>
</dbReference>
<gene>
    <name evidence="5" type="ORF">C1J01_45415</name>
</gene>
<dbReference type="Pfam" id="PF00392">
    <property type="entry name" value="GntR"/>
    <property type="match status" value="1"/>
</dbReference>
<proteinExistence type="predicted"/>
<keyword evidence="2" id="KW-0238">DNA-binding</keyword>
<dbReference type="CDD" id="cd07377">
    <property type="entry name" value="WHTH_GntR"/>
    <property type="match status" value="1"/>
</dbReference>
<dbReference type="InterPro" id="IPR036388">
    <property type="entry name" value="WH-like_DNA-bd_sf"/>
</dbReference>
<feature type="domain" description="HTH gntR-type" evidence="4">
    <location>
        <begin position="11"/>
        <end position="79"/>
    </location>
</feature>
<dbReference type="RefSeq" id="WP_111185220.1">
    <property type="nucleotide sequence ID" value="NZ_POUD01000408.1"/>
</dbReference>
<dbReference type="PROSITE" id="PS50949">
    <property type="entry name" value="HTH_GNTR"/>
    <property type="match status" value="1"/>
</dbReference>
<dbReference type="SMART" id="SM00345">
    <property type="entry name" value="HTH_GNTR"/>
    <property type="match status" value="1"/>
</dbReference>
<accession>A0A2W2CWB8</accession>
<dbReference type="InterPro" id="IPR036390">
    <property type="entry name" value="WH_DNA-bd_sf"/>
</dbReference>
<dbReference type="GO" id="GO:0003677">
    <property type="term" value="F:DNA binding"/>
    <property type="evidence" value="ECO:0007669"/>
    <property type="project" value="UniProtKB-KW"/>
</dbReference>
<evidence type="ECO:0000313" key="6">
    <source>
        <dbReference type="Proteomes" id="UP000249304"/>
    </source>
</evidence>
<evidence type="ECO:0000313" key="5">
    <source>
        <dbReference type="EMBL" id="PZG03836.1"/>
    </source>
</evidence>